<dbReference type="PANTHER" id="PTHR11362">
    <property type="entry name" value="PHOSPHATIDYLETHANOLAMINE-BINDING PROTEIN"/>
    <property type="match status" value="1"/>
</dbReference>
<dbReference type="CDD" id="cd00866">
    <property type="entry name" value="PEBP_euk"/>
    <property type="match status" value="1"/>
</dbReference>
<accession>A0A485MFK8</accession>
<name>A0A485MFK8_LYNPA</name>
<reference evidence="1 2" key="1">
    <citation type="submission" date="2019-01" db="EMBL/GenBank/DDBJ databases">
        <authorList>
            <person name="Alioto T."/>
            <person name="Alioto T."/>
        </authorList>
    </citation>
    <scope>NUCLEOTIDE SEQUENCE [LARGE SCALE GENOMIC DNA]</scope>
</reference>
<dbReference type="InterPro" id="IPR035810">
    <property type="entry name" value="PEBP_euk"/>
</dbReference>
<dbReference type="InterPro" id="IPR036610">
    <property type="entry name" value="PEBP-like_sf"/>
</dbReference>
<dbReference type="SUPFAM" id="SSF49777">
    <property type="entry name" value="PEBP-like"/>
    <property type="match status" value="1"/>
</dbReference>
<protein>
    <submittedName>
        <fullName evidence="1">Phosphatidylethanolamine-binding protein 1</fullName>
    </submittedName>
</protein>
<sequence>MLVDLSKWPRPLNLQEVEGQPQYPMQAKYTRAKVNKLGKVLTPAQVKKRPTNQGAPSRKDLKYREWHHFLMVNMKGNDISCGTVFSHYICSGPPKSTGLHSYVWLVYKQNGPLKCDEPILSN</sequence>
<proteinExistence type="predicted"/>
<organism evidence="1 2">
    <name type="scientific">Lynx pardinus</name>
    <name type="common">Iberian lynx</name>
    <name type="synonym">Felis pardina</name>
    <dbReference type="NCBI Taxonomy" id="191816"/>
    <lineage>
        <taxon>Eukaryota</taxon>
        <taxon>Metazoa</taxon>
        <taxon>Chordata</taxon>
        <taxon>Craniata</taxon>
        <taxon>Vertebrata</taxon>
        <taxon>Euteleostomi</taxon>
        <taxon>Mammalia</taxon>
        <taxon>Eutheria</taxon>
        <taxon>Laurasiatheria</taxon>
        <taxon>Carnivora</taxon>
        <taxon>Feliformia</taxon>
        <taxon>Felidae</taxon>
        <taxon>Felinae</taxon>
        <taxon>Lynx</taxon>
    </lineage>
</organism>
<dbReference type="EMBL" id="CAAGRJ010001341">
    <property type="protein sequence ID" value="VFV19109.1"/>
    <property type="molecule type" value="Genomic_DNA"/>
</dbReference>
<dbReference type="Gene3D" id="3.90.280.10">
    <property type="entry name" value="PEBP-like"/>
    <property type="match status" value="1"/>
</dbReference>
<keyword evidence="2" id="KW-1185">Reference proteome</keyword>
<dbReference type="PANTHER" id="PTHR11362:SF151">
    <property type="entry name" value="PHOSPHATIDYLETHANOLAMINE-BINDING PROTEIN 1"/>
    <property type="match status" value="1"/>
</dbReference>
<dbReference type="GO" id="GO:0043409">
    <property type="term" value="P:negative regulation of MAPK cascade"/>
    <property type="evidence" value="ECO:0007669"/>
    <property type="project" value="TreeGrafter"/>
</dbReference>
<dbReference type="AlphaFoldDB" id="A0A485MFK8"/>
<gene>
    <name evidence="1" type="ORF">LYPA_23C022530</name>
</gene>
<evidence type="ECO:0000313" key="1">
    <source>
        <dbReference type="EMBL" id="VFV19109.1"/>
    </source>
</evidence>
<dbReference type="Proteomes" id="UP000386466">
    <property type="component" value="Unassembled WGS sequence"/>
</dbReference>
<evidence type="ECO:0000313" key="2">
    <source>
        <dbReference type="Proteomes" id="UP000386466"/>
    </source>
</evidence>